<reference evidence="1 2" key="1">
    <citation type="journal article" date="2023" name="Phage (New Rochelle)">
        <title>Tailoring Effective Phage Cocktails for Long-Term Lysis of Escherichia coli Based on Physiological Properties of Constituent Phages.</title>
        <authorList>
            <person name="Kaneko T."/>
            <person name="Osaka T."/>
            <person name="Tsuneda S."/>
        </authorList>
    </citation>
    <scope>NUCLEOTIDE SEQUENCE [LARGE SCALE GENOMIC DNA]</scope>
    <source>
        <strain evidence="2">phiWec189</strain>
    </source>
</reference>
<name>A0ACA8S9D7_9CAUD</name>
<dbReference type="EMBL" id="LC739538">
    <property type="protein sequence ID" value="BDU13530.1"/>
    <property type="molecule type" value="Genomic_DNA"/>
</dbReference>
<dbReference type="Proteomes" id="UP001652996">
    <property type="component" value="Segment"/>
</dbReference>
<keyword evidence="2" id="KW-1185">Reference proteome</keyword>
<protein>
    <submittedName>
        <fullName evidence="1">Uncharacterized protein</fullName>
    </submittedName>
</protein>
<evidence type="ECO:0000313" key="1">
    <source>
        <dbReference type="EMBL" id="BDU13530.1"/>
    </source>
</evidence>
<organism evidence="1 2">
    <name type="scientific">Escherichia phage phiWec189</name>
    <dbReference type="NCBI Taxonomy" id="2992785"/>
    <lineage>
        <taxon>Viruses</taxon>
        <taxon>Duplodnaviria</taxon>
        <taxon>Heunggongvirae</taxon>
        <taxon>Uroviricota</taxon>
        <taxon>Caudoviricetes</taxon>
        <taxon>Vequintavirinae</taxon>
        <taxon>Vequintavirus</taxon>
        <taxon>Vequintavirus phiWec189</taxon>
    </lineage>
</organism>
<proteinExistence type="predicted"/>
<accession>A0ACA8S9D7</accession>
<evidence type="ECO:0000313" key="2">
    <source>
        <dbReference type="Proteomes" id="UP001652996"/>
    </source>
</evidence>
<sequence length="62" mass="6675">MSSLFAKNIFSNVRGKMKAIAPPSSSNDAQWLKNLQAKDEFLPNGGLPMKTSALGCTSKKFA</sequence>